<keyword evidence="5" id="KW-0547">Nucleotide-binding</keyword>
<dbReference type="Gene3D" id="3.40.50.300">
    <property type="entry name" value="P-loop containing nucleotide triphosphate hydrolases"/>
    <property type="match status" value="1"/>
</dbReference>
<proteinExistence type="predicted"/>
<dbReference type="GO" id="GO:0005886">
    <property type="term" value="C:plasma membrane"/>
    <property type="evidence" value="ECO:0007669"/>
    <property type="project" value="UniProtKB-SubCell"/>
</dbReference>
<evidence type="ECO:0000256" key="2">
    <source>
        <dbReference type="ARBA" id="ARBA00022448"/>
    </source>
</evidence>
<dbReference type="GO" id="GO:0016887">
    <property type="term" value="F:ATP hydrolysis activity"/>
    <property type="evidence" value="ECO:0007669"/>
    <property type="project" value="InterPro"/>
</dbReference>
<feature type="domain" description="ABC transporter" evidence="10">
    <location>
        <begin position="279"/>
        <end position="513"/>
    </location>
</feature>
<dbReference type="PANTHER" id="PTHR43394">
    <property type="entry name" value="ATP-DEPENDENT PERMEASE MDL1, MITOCHONDRIAL"/>
    <property type="match status" value="1"/>
</dbReference>
<keyword evidence="8 9" id="KW-0472">Membrane</keyword>
<dbReference type="Proteomes" id="UP000183894">
    <property type="component" value="Unassembled WGS sequence"/>
</dbReference>
<dbReference type="AlphaFoldDB" id="A0A1H7V019"/>
<dbReference type="SUPFAM" id="SSF90123">
    <property type="entry name" value="ABC transporter transmembrane region"/>
    <property type="match status" value="1"/>
</dbReference>
<dbReference type="Pfam" id="PF00664">
    <property type="entry name" value="ABC_membrane"/>
    <property type="match status" value="1"/>
</dbReference>
<dbReference type="PROSITE" id="PS00211">
    <property type="entry name" value="ABC_TRANSPORTER_1"/>
    <property type="match status" value="1"/>
</dbReference>
<evidence type="ECO:0000256" key="6">
    <source>
        <dbReference type="ARBA" id="ARBA00022840"/>
    </source>
</evidence>
<dbReference type="SMART" id="SM00382">
    <property type="entry name" value="AAA"/>
    <property type="match status" value="1"/>
</dbReference>
<evidence type="ECO:0000256" key="7">
    <source>
        <dbReference type="ARBA" id="ARBA00022989"/>
    </source>
</evidence>
<dbReference type="EMBL" id="FOAD01000015">
    <property type="protein sequence ID" value="SEM02503.1"/>
    <property type="molecule type" value="Genomic_DNA"/>
</dbReference>
<dbReference type="InterPro" id="IPR039421">
    <property type="entry name" value="Type_1_exporter"/>
</dbReference>
<dbReference type="Pfam" id="PF00005">
    <property type="entry name" value="ABC_tran"/>
    <property type="match status" value="1"/>
</dbReference>
<feature type="transmembrane region" description="Helical" evidence="9">
    <location>
        <begin position="213"/>
        <end position="231"/>
    </location>
</feature>
<evidence type="ECO:0000313" key="12">
    <source>
        <dbReference type="EMBL" id="SEM02503.1"/>
    </source>
</evidence>
<dbReference type="PROSITE" id="PS50893">
    <property type="entry name" value="ABC_TRANSPORTER_2"/>
    <property type="match status" value="1"/>
</dbReference>
<evidence type="ECO:0000256" key="3">
    <source>
        <dbReference type="ARBA" id="ARBA00022475"/>
    </source>
</evidence>
<keyword evidence="4 9" id="KW-0812">Transmembrane</keyword>
<dbReference type="InterPro" id="IPR027417">
    <property type="entry name" value="P-loop_NTPase"/>
</dbReference>
<name>A0A1H7V019_HALLR</name>
<dbReference type="PROSITE" id="PS50929">
    <property type="entry name" value="ABC_TM1F"/>
    <property type="match status" value="1"/>
</dbReference>
<reference evidence="12 13" key="1">
    <citation type="submission" date="2016-10" db="EMBL/GenBank/DDBJ databases">
        <authorList>
            <person name="de Groot N.N."/>
        </authorList>
    </citation>
    <scope>NUCLEOTIDE SEQUENCE [LARGE SCALE GENOMIC DNA]</scope>
    <source>
        <strain evidence="12 13">CDM_5</strain>
    </source>
</reference>
<keyword evidence="6 12" id="KW-0067">ATP-binding</keyword>
<feature type="domain" description="ABC transmembrane type-1" evidence="11">
    <location>
        <begin position="1"/>
        <end position="243"/>
    </location>
</feature>
<feature type="transmembrane region" description="Helical" evidence="9">
    <location>
        <begin position="103"/>
        <end position="122"/>
    </location>
</feature>
<gene>
    <name evidence="12" type="ORF">SAMN04488691_11548</name>
</gene>
<comment type="subcellular location">
    <subcellularLocation>
        <location evidence="1">Cell membrane</location>
        <topology evidence="1">Multi-pass membrane protein</topology>
    </subcellularLocation>
</comment>
<dbReference type="InterPro" id="IPR036640">
    <property type="entry name" value="ABC1_TM_sf"/>
</dbReference>
<dbReference type="InterPro" id="IPR003593">
    <property type="entry name" value="AAA+_ATPase"/>
</dbReference>
<evidence type="ECO:0000313" key="13">
    <source>
        <dbReference type="Proteomes" id="UP000183894"/>
    </source>
</evidence>
<keyword evidence="2" id="KW-0813">Transport</keyword>
<accession>A0A1H7V019</accession>
<dbReference type="Gene3D" id="1.20.1560.10">
    <property type="entry name" value="ABC transporter type 1, transmembrane domain"/>
    <property type="match status" value="1"/>
</dbReference>
<dbReference type="GO" id="GO:0015421">
    <property type="term" value="F:ABC-type oligopeptide transporter activity"/>
    <property type="evidence" value="ECO:0007669"/>
    <property type="project" value="TreeGrafter"/>
</dbReference>
<dbReference type="InterPro" id="IPR011527">
    <property type="entry name" value="ABC1_TM_dom"/>
</dbReference>
<evidence type="ECO:0000256" key="1">
    <source>
        <dbReference type="ARBA" id="ARBA00004651"/>
    </source>
</evidence>
<protein>
    <submittedName>
        <fullName evidence="12">ATP-binding cassette, subfamily B, MsbA</fullName>
    </submittedName>
</protein>
<dbReference type="SUPFAM" id="SSF52540">
    <property type="entry name" value="P-loop containing nucleoside triphosphate hydrolases"/>
    <property type="match status" value="1"/>
</dbReference>
<evidence type="ECO:0000256" key="5">
    <source>
        <dbReference type="ARBA" id="ARBA00022741"/>
    </source>
</evidence>
<dbReference type="InterPro" id="IPR003439">
    <property type="entry name" value="ABC_transporter-like_ATP-bd"/>
</dbReference>
<evidence type="ECO:0000256" key="9">
    <source>
        <dbReference type="SAM" id="Phobius"/>
    </source>
</evidence>
<keyword evidence="7 9" id="KW-1133">Transmembrane helix</keyword>
<dbReference type="InterPro" id="IPR017871">
    <property type="entry name" value="ABC_transporter-like_CS"/>
</dbReference>
<feature type="transmembrane region" description="Helical" evidence="9">
    <location>
        <begin position="6"/>
        <end position="25"/>
    </location>
</feature>
<evidence type="ECO:0000259" key="11">
    <source>
        <dbReference type="PROSITE" id="PS50929"/>
    </source>
</evidence>
<keyword evidence="3" id="KW-1003">Cell membrane</keyword>
<organism evidence="12 13">
    <name type="scientific">Haloferax larsenii</name>
    <dbReference type="NCBI Taxonomy" id="302484"/>
    <lineage>
        <taxon>Archaea</taxon>
        <taxon>Methanobacteriati</taxon>
        <taxon>Methanobacteriota</taxon>
        <taxon>Stenosarchaea group</taxon>
        <taxon>Halobacteria</taxon>
        <taxon>Halobacteriales</taxon>
        <taxon>Haloferacaceae</taxon>
        <taxon>Haloferax</taxon>
    </lineage>
</organism>
<sequence length="518" mass="57525">MEYLILAVAFVMTIRFSASFLVSWLKASIRIKYVAFLRDSAFNSALHARTSYYDSEGSDDILNSIITESKYAGRVIEYLIRVFERAALAAMYLLIALYLAPKLAIGTAVALGLSVFVVRMAIEPGYDVGERVADANQGLQSAVQAGTQGIRDVKLFGLTGEVYDEFGADLEKYVQSTIKLLRNQAAIQNAYQWIASVSVFALIYFALTYTSLTLGSLGVFLFAIFRLAPTFSSLNNYVYKAEGDLPHLIRMQNFIIELRDKKEEGQNNYEDSPETVGKLSFNDVEFSYEPDETVLDGISFSIDKGDLVAFVGPSGAGKSTIASLAARMYEPDSGQIIANETDISEIPIQDWRQKIAVVRQNPYIFNDTLEKNVTIGKREATKEEVRKVCEVSKVDEYVDDLPNGYDTVLGENGVKISGGQKQRIAIARALLTDSELLILDEATSDLDTELESEVHAGIEEMNQDQTMLVIAHRLSTVTNADVIYTLESGKIAEKGTHDELVNRETRYADLYEMQLVSQ</sequence>
<dbReference type="PANTHER" id="PTHR43394:SF1">
    <property type="entry name" value="ATP-BINDING CASSETTE SUB-FAMILY B MEMBER 10, MITOCHONDRIAL"/>
    <property type="match status" value="1"/>
</dbReference>
<evidence type="ECO:0000256" key="8">
    <source>
        <dbReference type="ARBA" id="ARBA00023136"/>
    </source>
</evidence>
<evidence type="ECO:0000256" key="4">
    <source>
        <dbReference type="ARBA" id="ARBA00022692"/>
    </source>
</evidence>
<dbReference type="GO" id="GO:0005524">
    <property type="term" value="F:ATP binding"/>
    <property type="evidence" value="ECO:0007669"/>
    <property type="project" value="UniProtKB-KW"/>
</dbReference>
<evidence type="ECO:0000259" key="10">
    <source>
        <dbReference type="PROSITE" id="PS50893"/>
    </source>
</evidence>
<dbReference type="FunFam" id="3.40.50.300:FF:000221">
    <property type="entry name" value="Multidrug ABC transporter ATP-binding protein"/>
    <property type="match status" value="1"/>
</dbReference>